<evidence type="ECO:0000313" key="2">
    <source>
        <dbReference type="Proteomes" id="UP001162060"/>
    </source>
</evidence>
<dbReference type="EMBL" id="CAKLBY020000115">
    <property type="protein sequence ID" value="CAK7927759.1"/>
    <property type="molecule type" value="Genomic_DNA"/>
</dbReference>
<protein>
    <submittedName>
        <fullName evidence="1">Uncharacterized protein</fullName>
    </submittedName>
</protein>
<name>A0AAV1TZN2_9STRA</name>
<dbReference type="AlphaFoldDB" id="A0AAV1TZN2"/>
<proteinExistence type="predicted"/>
<dbReference type="Proteomes" id="UP001162060">
    <property type="component" value="Unassembled WGS sequence"/>
</dbReference>
<gene>
    <name evidence="1" type="ORF">PM001_LOCUS12909</name>
</gene>
<organism evidence="1 2">
    <name type="scientific">Peronospora matthiolae</name>
    <dbReference type="NCBI Taxonomy" id="2874970"/>
    <lineage>
        <taxon>Eukaryota</taxon>
        <taxon>Sar</taxon>
        <taxon>Stramenopiles</taxon>
        <taxon>Oomycota</taxon>
        <taxon>Peronosporomycetes</taxon>
        <taxon>Peronosporales</taxon>
        <taxon>Peronosporaceae</taxon>
        <taxon>Peronospora</taxon>
    </lineage>
</organism>
<sequence>MVKGRRKPEAEEERCTETQCFSLNSCSKGDTPGTRGWDSEVPASYEDDHIINTHPLQVMMMRPPALKRQQMRSVHKRRL</sequence>
<evidence type="ECO:0000313" key="1">
    <source>
        <dbReference type="EMBL" id="CAK7927759.1"/>
    </source>
</evidence>
<accession>A0AAV1TZN2</accession>
<reference evidence="1" key="1">
    <citation type="submission" date="2024-01" db="EMBL/GenBank/DDBJ databases">
        <authorList>
            <person name="Webb A."/>
        </authorList>
    </citation>
    <scope>NUCLEOTIDE SEQUENCE</scope>
    <source>
        <strain evidence="1">Pm1</strain>
    </source>
</reference>
<comment type="caution">
    <text evidence="1">The sequence shown here is derived from an EMBL/GenBank/DDBJ whole genome shotgun (WGS) entry which is preliminary data.</text>
</comment>